<comment type="caution">
    <text evidence="1">The sequence shown here is derived from an EMBL/GenBank/DDBJ whole genome shotgun (WGS) entry which is preliminary data.</text>
</comment>
<organism evidence="1 2">
    <name type="scientific">Ambrosia artemisiifolia</name>
    <name type="common">Common ragweed</name>
    <dbReference type="NCBI Taxonomy" id="4212"/>
    <lineage>
        <taxon>Eukaryota</taxon>
        <taxon>Viridiplantae</taxon>
        <taxon>Streptophyta</taxon>
        <taxon>Embryophyta</taxon>
        <taxon>Tracheophyta</taxon>
        <taxon>Spermatophyta</taxon>
        <taxon>Magnoliopsida</taxon>
        <taxon>eudicotyledons</taxon>
        <taxon>Gunneridae</taxon>
        <taxon>Pentapetalae</taxon>
        <taxon>asterids</taxon>
        <taxon>campanulids</taxon>
        <taxon>Asterales</taxon>
        <taxon>Asteraceae</taxon>
        <taxon>Asteroideae</taxon>
        <taxon>Heliantheae alliance</taxon>
        <taxon>Heliantheae</taxon>
        <taxon>Ambrosia</taxon>
    </lineage>
</organism>
<dbReference type="Proteomes" id="UP001206925">
    <property type="component" value="Unassembled WGS sequence"/>
</dbReference>
<accession>A0AAD5CZR6</accession>
<dbReference type="AlphaFoldDB" id="A0AAD5CZR6"/>
<keyword evidence="2" id="KW-1185">Reference proteome</keyword>
<evidence type="ECO:0000313" key="2">
    <source>
        <dbReference type="Proteomes" id="UP001206925"/>
    </source>
</evidence>
<dbReference type="PANTHER" id="PTHR47597">
    <property type="entry name" value="IS A MEMBER OF THE PF|00364 BIOTIN-REQUIRING ENZYMES FAMILY-RELATED"/>
    <property type="match status" value="1"/>
</dbReference>
<dbReference type="EMBL" id="JAMZMK010005951">
    <property type="protein sequence ID" value="KAI7751203.1"/>
    <property type="molecule type" value="Genomic_DNA"/>
</dbReference>
<evidence type="ECO:0000313" key="1">
    <source>
        <dbReference type="EMBL" id="KAI7751203.1"/>
    </source>
</evidence>
<name>A0AAD5CZR6_AMBAR</name>
<protein>
    <submittedName>
        <fullName evidence="1">Uncharacterized protein</fullName>
    </submittedName>
</protein>
<dbReference type="PANTHER" id="PTHR47597:SF1">
    <property type="entry name" value="IS A MEMBER OF THE PF|00364 BIOTIN-REQUIRING ENZYMES FAMILY-RELATED"/>
    <property type="match status" value="1"/>
</dbReference>
<reference evidence="1" key="1">
    <citation type="submission" date="2022-06" db="EMBL/GenBank/DDBJ databases">
        <title>Uncovering the hologenomic basis of an extraordinary plant invasion.</title>
        <authorList>
            <person name="Bieker V.C."/>
            <person name="Martin M.D."/>
            <person name="Gilbert T."/>
            <person name="Hodgins K."/>
            <person name="Battlay P."/>
            <person name="Petersen B."/>
            <person name="Wilson J."/>
        </authorList>
    </citation>
    <scope>NUCLEOTIDE SEQUENCE</scope>
    <source>
        <strain evidence="1">AA19_3_7</strain>
        <tissue evidence="1">Leaf</tissue>
    </source>
</reference>
<gene>
    <name evidence="1" type="ORF">M8C21_018770</name>
</gene>
<dbReference type="InterPro" id="IPR053217">
    <property type="entry name" value="ACC_Biotin_Carrier"/>
</dbReference>
<proteinExistence type="predicted"/>
<sequence length="147" mass="16464">MGSQMNNNGGFRAKMADLLPEVVPGYKPPSRLYPLSGRSKLTDTELIHLRKQAYHLPTHFFLGHEKYKAITSAYYQGTFGALFVYGQWYKAIRPRTVKGKRVPPPCKESDIAGEVIKILREDGDPPVGYGDALTAILPSFPEIKKLQ</sequence>